<dbReference type="OrthoDB" id="9760040at2"/>
<dbReference type="Proteomes" id="UP000184240">
    <property type="component" value="Unassembled WGS sequence"/>
</dbReference>
<reference evidence="4" key="2">
    <citation type="submission" date="2016-11" db="EMBL/GenBank/DDBJ databases">
        <authorList>
            <person name="Varghese N."/>
            <person name="Submissions S."/>
        </authorList>
    </citation>
    <scope>NUCLEOTIDE SEQUENCE [LARGE SCALE GENOMIC DNA]</scope>
    <source>
        <strain evidence="4">DSM 19859</strain>
    </source>
</reference>
<dbReference type="Pfam" id="PF05960">
    <property type="entry name" value="DUF885"/>
    <property type="match status" value="1"/>
</dbReference>
<evidence type="ECO:0000313" key="2">
    <source>
        <dbReference type="EMBL" id="RXG31589.1"/>
    </source>
</evidence>
<dbReference type="PANTHER" id="PTHR33361:SF2">
    <property type="entry name" value="DUF885 DOMAIN-CONTAINING PROTEIN"/>
    <property type="match status" value="1"/>
</dbReference>
<reference evidence="3" key="1">
    <citation type="submission" date="2016-11" db="EMBL/GenBank/DDBJ databases">
        <authorList>
            <person name="Jaros S."/>
            <person name="Januszkiewicz K."/>
            <person name="Wedrychowicz H."/>
        </authorList>
    </citation>
    <scope>NUCLEOTIDE SEQUENCE [LARGE SCALE GENOMIC DNA]</scope>
    <source>
        <strain evidence="3">DSM 19859</strain>
    </source>
</reference>
<keyword evidence="5" id="KW-1185">Reference proteome</keyword>
<evidence type="ECO:0000313" key="3">
    <source>
        <dbReference type="EMBL" id="SHH92572.1"/>
    </source>
</evidence>
<sequence length="574" mass="65783">MRHYLLLFIISSLTLSVSAQDAVSLDSIITEYQSQRDYNWQDYPLGRYDEEVPKKRADFAQVLLNKLTKVDASALNRSETISYKLLQFILQDQIDEYTYKMYLNPLQADQGFHLNLNYQVRPINSYQQAVGYLNRLKAIPYFTESQFALMRKGLKEGINQPKIIFNGYESTYNTHIVEDPTESYFYSPFLALPESISAARKDSLLNAAQQVIADSVVPSFKKIKTFFETEYLPQTRDEIGVSSRPGGKEFYQNRIDFYTTSKDYTAQSIHELGLKEVARIKAEMEKIIEEVDFEGSFADFLEFLRTDDQFFVTTEDALLMHARDIAKRVDNELPAFFSKLPRQPYGVIKVPDAIAPKYTGGRYSGSSINGTQAGHYLVNTYKLDSRTLYTLPALTAHEAAPGHHIQGALNQELSDSIPQFRRNLYLSAYGEGWGLYAEYLADEMGIYRTPYEKFGQLTYEMWRACRLVVDTGIHAMGWSRQEVVDYMSQNTALSIHEINTETDRYIGWPGQALSYKIGELKIRELREKAKNELGEDFDIRAFHEVILGEGTVTLPILEEQVNAYISKAKEALVK</sequence>
<organism evidence="3 4">
    <name type="scientific">Leeuwenhoekiella palythoae</name>
    <dbReference type="NCBI Taxonomy" id="573501"/>
    <lineage>
        <taxon>Bacteria</taxon>
        <taxon>Pseudomonadati</taxon>
        <taxon>Bacteroidota</taxon>
        <taxon>Flavobacteriia</taxon>
        <taxon>Flavobacteriales</taxon>
        <taxon>Flavobacteriaceae</taxon>
        <taxon>Leeuwenhoekiella</taxon>
    </lineage>
</organism>
<protein>
    <submittedName>
        <fullName evidence="3">Uncharacterized conserved protein, DUF885 familyt</fullName>
    </submittedName>
</protein>
<dbReference type="STRING" id="573501.SAMN04487999_1443"/>
<accession>A0A1M5WZ07</accession>
<proteinExistence type="predicted"/>
<dbReference type="InterPro" id="IPR010281">
    <property type="entry name" value="DUF885"/>
</dbReference>
<reference evidence="2 5" key="3">
    <citation type="submission" date="2018-07" db="EMBL/GenBank/DDBJ databases">
        <title>Leeuwenhoekiella genomics.</title>
        <authorList>
            <person name="Tahon G."/>
            <person name="Willems A."/>
        </authorList>
    </citation>
    <scope>NUCLEOTIDE SEQUENCE [LARGE SCALE GENOMIC DNA]</scope>
    <source>
        <strain evidence="2 5">LMG 24856</strain>
    </source>
</reference>
<dbReference type="RefSeq" id="WP_072981686.1">
    <property type="nucleotide sequence ID" value="NZ_FQXT01000002.1"/>
</dbReference>
<name>A0A1M5WZ07_9FLAO</name>
<evidence type="ECO:0000313" key="4">
    <source>
        <dbReference type="Proteomes" id="UP000184240"/>
    </source>
</evidence>
<dbReference type="Proteomes" id="UP000290037">
    <property type="component" value="Unassembled WGS sequence"/>
</dbReference>
<dbReference type="PANTHER" id="PTHR33361">
    <property type="entry name" value="GLR0591 PROTEIN"/>
    <property type="match status" value="1"/>
</dbReference>
<dbReference type="EMBL" id="FQXT01000002">
    <property type="protein sequence ID" value="SHH92572.1"/>
    <property type="molecule type" value="Genomic_DNA"/>
</dbReference>
<evidence type="ECO:0000256" key="1">
    <source>
        <dbReference type="SAM" id="SignalP"/>
    </source>
</evidence>
<dbReference type="EMBL" id="QOVN01000001">
    <property type="protein sequence ID" value="RXG31589.1"/>
    <property type="molecule type" value="Genomic_DNA"/>
</dbReference>
<gene>
    <name evidence="2" type="ORF">DSM01_735</name>
    <name evidence="3" type="ORF">SAMN04487999_1443</name>
</gene>
<feature type="signal peptide" evidence="1">
    <location>
        <begin position="1"/>
        <end position="19"/>
    </location>
</feature>
<feature type="chain" id="PRO_5012025290" evidence="1">
    <location>
        <begin position="20"/>
        <end position="574"/>
    </location>
</feature>
<dbReference type="AlphaFoldDB" id="A0A1M5WZ07"/>
<keyword evidence="1" id="KW-0732">Signal</keyword>
<evidence type="ECO:0000313" key="5">
    <source>
        <dbReference type="Proteomes" id="UP000290037"/>
    </source>
</evidence>